<evidence type="ECO:0000256" key="11">
    <source>
        <dbReference type="ARBA" id="ARBA00023014"/>
    </source>
</evidence>
<dbReference type="InterPro" id="IPR044298">
    <property type="entry name" value="MIG/MutY"/>
</dbReference>
<dbReference type="InterPro" id="IPR023170">
    <property type="entry name" value="HhH_base_excis_C"/>
</dbReference>
<dbReference type="InterPro" id="IPR003651">
    <property type="entry name" value="Endonuclease3_FeS-loop_motif"/>
</dbReference>
<dbReference type="InterPro" id="IPR000445">
    <property type="entry name" value="HhH_motif"/>
</dbReference>
<evidence type="ECO:0000256" key="4">
    <source>
        <dbReference type="ARBA" id="ARBA00008343"/>
    </source>
</evidence>
<evidence type="ECO:0000256" key="8">
    <source>
        <dbReference type="ARBA" id="ARBA00022763"/>
    </source>
</evidence>
<dbReference type="SUPFAM" id="SSF48150">
    <property type="entry name" value="DNA-glycosylase"/>
    <property type="match status" value="1"/>
</dbReference>
<evidence type="ECO:0000256" key="7">
    <source>
        <dbReference type="ARBA" id="ARBA00022723"/>
    </source>
</evidence>
<evidence type="ECO:0000313" key="16">
    <source>
        <dbReference type="EMBL" id="AQY22405.1"/>
    </source>
</evidence>
<dbReference type="Proteomes" id="UP000189883">
    <property type="component" value="Chromosome"/>
</dbReference>
<keyword evidence="12" id="KW-0234">DNA repair</keyword>
<evidence type="ECO:0000256" key="6">
    <source>
        <dbReference type="ARBA" id="ARBA00022023"/>
    </source>
</evidence>
<comment type="cofactor">
    <cofactor evidence="2">
        <name>[4Fe-4S] cluster</name>
        <dbReference type="ChEBI" id="CHEBI:49883"/>
    </cofactor>
</comment>
<gene>
    <name evidence="16" type="primary">yfhQ</name>
    <name evidence="16" type="ORF">AB406_1460</name>
</gene>
<keyword evidence="11" id="KW-0411">Iron-sulfur</keyword>
<dbReference type="InterPro" id="IPR011257">
    <property type="entry name" value="DNA_glycosylase"/>
</dbReference>
<dbReference type="PANTHER" id="PTHR42944">
    <property type="entry name" value="ADENINE DNA GLYCOSYLASE"/>
    <property type="match status" value="1"/>
</dbReference>
<sequence>MFDMVFTNSAFVISFFVFIFGVQIYNLFLKTNKQNPDFLNIGFRILQWYKQNARDLPWRATKNPYNIWICEIILQQTQVQQGLQHYLNFVARFPDVKSLAEADTDEVLLYWKGLGYYSRAINLQYAARQIMQDFGGKFPTKHQDILKLKGIGKYTAAAICSISYQLPYPAIDGNFYRVFSRFFADDFDISKSNAFDYFSELTKDLIPKDNPGDFNQAIMDLGSGICKPKQPSCELCPLSKDCIASNTGTIDKFPVKIKKVKTEDIKLKYYFIHHNDFFVVKKRDRSSIWKNLYDFPEFLPKHLEEYISNHNTVKHKLTHKNLEIEFIAVSVPNIELLEQLAHDHNFNFVDYESSQQKSFPKPLENYIDKTFNK</sequence>
<dbReference type="Pfam" id="PF00730">
    <property type="entry name" value="HhH-GPD"/>
    <property type="match status" value="1"/>
</dbReference>
<dbReference type="NCBIfam" id="TIGR01084">
    <property type="entry name" value="mutY"/>
    <property type="match status" value="1"/>
</dbReference>
<keyword evidence="7" id="KW-0479">Metal-binding</keyword>
<name>A0A1S7DTF4_RIEAN</name>
<evidence type="ECO:0000256" key="2">
    <source>
        <dbReference type="ARBA" id="ARBA00001966"/>
    </source>
</evidence>
<accession>A0A1S7DTF4</accession>
<keyword evidence="14" id="KW-0472">Membrane</keyword>
<evidence type="ECO:0000256" key="5">
    <source>
        <dbReference type="ARBA" id="ARBA00012045"/>
    </source>
</evidence>
<comment type="similarity">
    <text evidence="4">Belongs to the Nth/MutY family.</text>
</comment>
<dbReference type="EMBL" id="CP011859">
    <property type="protein sequence ID" value="AQY22405.1"/>
    <property type="molecule type" value="Genomic_DNA"/>
</dbReference>
<comment type="function">
    <text evidence="3">Adenine glycosylase active on G-A mispairs. MutY also corrects error-prone DNA synthesis past GO lesions which are due to the oxidatively damaged form of guanine: 7,8-dihydro-8-oxoguanine (8-oxo-dGTP).</text>
</comment>
<comment type="catalytic activity">
    <reaction evidence="1">
        <text>Hydrolyzes free adenine bases from 7,8-dihydro-8-oxoguanine:adenine mismatched double-stranded DNA, leaving an apurinic site.</text>
        <dbReference type="EC" id="3.2.2.31"/>
    </reaction>
</comment>
<dbReference type="GO" id="GO:0032357">
    <property type="term" value="F:oxidized purine DNA binding"/>
    <property type="evidence" value="ECO:0007669"/>
    <property type="project" value="TreeGrafter"/>
</dbReference>
<dbReference type="AlphaFoldDB" id="A0A1S7DTF4"/>
<feature type="domain" description="HhH-GPD" evidence="15">
    <location>
        <begin position="73"/>
        <end position="224"/>
    </location>
</feature>
<dbReference type="InterPro" id="IPR005760">
    <property type="entry name" value="A/G_AdeGlyc_MutY"/>
</dbReference>
<keyword evidence="14" id="KW-0812">Transmembrane</keyword>
<dbReference type="GO" id="GO:0046872">
    <property type="term" value="F:metal ion binding"/>
    <property type="evidence" value="ECO:0007669"/>
    <property type="project" value="UniProtKB-KW"/>
</dbReference>
<evidence type="ECO:0000256" key="12">
    <source>
        <dbReference type="ARBA" id="ARBA00023204"/>
    </source>
</evidence>
<dbReference type="EC" id="3.2.2.31" evidence="5"/>
<dbReference type="PANTHER" id="PTHR42944:SF1">
    <property type="entry name" value="ADENINE DNA GLYCOSYLASE"/>
    <property type="match status" value="1"/>
</dbReference>
<evidence type="ECO:0000256" key="13">
    <source>
        <dbReference type="ARBA" id="ARBA00023295"/>
    </source>
</evidence>
<keyword evidence="13" id="KW-0326">Glycosidase</keyword>
<feature type="transmembrane region" description="Helical" evidence="14">
    <location>
        <begin position="6"/>
        <end position="28"/>
    </location>
</feature>
<evidence type="ECO:0000259" key="15">
    <source>
        <dbReference type="SMART" id="SM00478"/>
    </source>
</evidence>
<evidence type="ECO:0000256" key="9">
    <source>
        <dbReference type="ARBA" id="ARBA00022801"/>
    </source>
</evidence>
<evidence type="ECO:0000313" key="17">
    <source>
        <dbReference type="Proteomes" id="UP000189883"/>
    </source>
</evidence>
<dbReference type="GO" id="GO:0034039">
    <property type="term" value="F:8-oxo-7,8-dihydroguanine DNA N-glycosylase activity"/>
    <property type="evidence" value="ECO:0007669"/>
    <property type="project" value="TreeGrafter"/>
</dbReference>
<dbReference type="InterPro" id="IPR029119">
    <property type="entry name" value="MutY_C"/>
</dbReference>
<dbReference type="Pfam" id="PF00633">
    <property type="entry name" value="HHH"/>
    <property type="match status" value="1"/>
</dbReference>
<keyword evidence="8" id="KW-0227">DNA damage</keyword>
<evidence type="ECO:0000256" key="3">
    <source>
        <dbReference type="ARBA" id="ARBA00002933"/>
    </source>
</evidence>
<dbReference type="Gene3D" id="1.10.340.30">
    <property type="entry name" value="Hypothetical protein, domain 2"/>
    <property type="match status" value="1"/>
</dbReference>
<dbReference type="Pfam" id="PF14815">
    <property type="entry name" value="NUDIX_4"/>
    <property type="match status" value="1"/>
</dbReference>
<keyword evidence="14" id="KW-1133">Transmembrane helix</keyword>
<dbReference type="GO" id="GO:0051539">
    <property type="term" value="F:4 iron, 4 sulfur cluster binding"/>
    <property type="evidence" value="ECO:0007669"/>
    <property type="project" value="InterPro"/>
</dbReference>
<protein>
    <recommendedName>
        <fullName evidence="6">Adenine DNA glycosylase</fullName>
        <ecNumber evidence="5">3.2.2.31</ecNumber>
    </recommendedName>
</protein>
<dbReference type="CDD" id="cd00056">
    <property type="entry name" value="ENDO3c"/>
    <property type="match status" value="1"/>
</dbReference>
<evidence type="ECO:0000256" key="14">
    <source>
        <dbReference type="SAM" id="Phobius"/>
    </source>
</evidence>
<dbReference type="SMART" id="SM00478">
    <property type="entry name" value="ENDO3c"/>
    <property type="match status" value="1"/>
</dbReference>
<evidence type="ECO:0000256" key="1">
    <source>
        <dbReference type="ARBA" id="ARBA00000843"/>
    </source>
</evidence>
<dbReference type="GO" id="GO:0006298">
    <property type="term" value="P:mismatch repair"/>
    <property type="evidence" value="ECO:0007669"/>
    <property type="project" value="TreeGrafter"/>
</dbReference>
<keyword evidence="9" id="KW-0378">Hydrolase</keyword>
<keyword evidence="10" id="KW-0408">Iron</keyword>
<dbReference type="SMART" id="SM00525">
    <property type="entry name" value="FES"/>
    <property type="match status" value="1"/>
</dbReference>
<dbReference type="GO" id="GO:0006284">
    <property type="term" value="P:base-excision repair"/>
    <property type="evidence" value="ECO:0007669"/>
    <property type="project" value="InterPro"/>
</dbReference>
<proteinExistence type="inferred from homology"/>
<dbReference type="InterPro" id="IPR003265">
    <property type="entry name" value="HhH-GPD_domain"/>
</dbReference>
<dbReference type="GO" id="GO:0035485">
    <property type="term" value="F:adenine/guanine mispair binding"/>
    <property type="evidence" value="ECO:0007669"/>
    <property type="project" value="TreeGrafter"/>
</dbReference>
<reference evidence="16 17" key="1">
    <citation type="submission" date="2015-06" db="EMBL/GenBank/DDBJ databases">
        <title>R. anatipestifer strain HXb2 is the most virulent strain so far, and the genome sequence would help us uncover the pathogenesis.</title>
        <authorList>
            <person name="Hu Q."/>
            <person name="Qi J."/>
            <person name="Bo H."/>
            <person name="Liu G."/>
            <person name="Tao M."/>
            <person name="Ding Y."/>
            <person name="Xue Y."/>
        </authorList>
    </citation>
    <scope>NUCLEOTIDE SEQUENCE [LARGE SCALE GENOMIC DNA]</scope>
    <source>
        <strain evidence="16 17">HXb2</strain>
    </source>
</reference>
<dbReference type="Gene3D" id="1.10.1670.10">
    <property type="entry name" value="Helix-hairpin-Helix base-excision DNA repair enzymes (C-terminal)"/>
    <property type="match status" value="1"/>
</dbReference>
<organism evidence="16 17">
    <name type="scientific">Riemerella anatipestifer</name>
    <name type="common">Moraxella anatipestifer</name>
    <dbReference type="NCBI Taxonomy" id="34085"/>
    <lineage>
        <taxon>Bacteria</taxon>
        <taxon>Pseudomonadati</taxon>
        <taxon>Bacteroidota</taxon>
        <taxon>Flavobacteriia</taxon>
        <taxon>Flavobacteriales</taxon>
        <taxon>Weeksellaceae</taxon>
        <taxon>Riemerella</taxon>
    </lineage>
</organism>
<dbReference type="GO" id="GO:0000701">
    <property type="term" value="F:purine-specific mismatch base pair DNA N-glycosylase activity"/>
    <property type="evidence" value="ECO:0007669"/>
    <property type="project" value="UniProtKB-EC"/>
</dbReference>
<evidence type="ECO:0000256" key="10">
    <source>
        <dbReference type="ARBA" id="ARBA00023004"/>
    </source>
</evidence>